<dbReference type="SMART" id="SM00710">
    <property type="entry name" value="PbH1"/>
    <property type="match status" value="10"/>
</dbReference>
<dbReference type="Proteomes" id="UP000005824">
    <property type="component" value="Unassembled WGS sequence"/>
</dbReference>
<keyword evidence="1" id="KW-0732">Signal</keyword>
<dbReference type="Pfam" id="PF12951">
    <property type="entry name" value="PATR"/>
    <property type="match status" value="20"/>
</dbReference>
<dbReference type="eggNOG" id="COG2911">
    <property type="taxonomic scope" value="Bacteria"/>
</dbReference>
<gene>
    <name evidence="2" type="ORF">CfE428DRAFT_1777</name>
</gene>
<dbReference type="EMBL" id="ABVL01000004">
    <property type="protein sequence ID" value="EDY20580.1"/>
    <property type="molecule type" value="Genomic_DNA"/>
</dbReference>
<sequence precursor="true">MVKNTPKKRKGPRISTQFIKRLSSWLVLSTALTLAVRSASSLFWDADQNATGNVTDGTNLGGTGTWDLNSTANWWDGSSASDTQWQNGDAATFVGPSGTVTLGTPIIASGLTFNSAGFTLAGTGSNVITLNAQPATVDGRVNPTIMANASATISAGLALNGSQNWTVGPLFQRLIATGKITDALNVGSIYKTGNGTLVLGNANASTTPDSFSGMVTVVKGLLIVRDPSDLGTGTSTVQIGGDRTLGGGTLLLAPTNPFAPTTFNRNFYVQGGGVPTGNVLNNGGGLNALSLGALSTVGPITINGSITTSSFFENRITATFGPLTLNGPLVLGGTQDLVLYGAGNIIINGQVQGAGRLVKTQAGSLGITLWLTNTANASTGGLTGDIRIDNGTVRVSDGRQLGASTTATAIRFNGGTLEVRADAAAVPTFLGHNVSTVDNNGTIYLDRAIGGSSINQTVTFGAFQFGNSGRTLTLNGRDGYSFSIGSLGALFGNSTGNNFALTTGSINGLTTFNGNTTIGDSGGVRNLTFTTTGDAVWNGSLQQNAGSAVPAFIKSGAGTLFLYTSNSNVNSVGTTASTTLTVASNVGIAVGQSVSGTGVPVGTTVLAINGNTVTLSQAAGVASGGAVVFAGSINTTASATTLSNTMTLANTAGLTAGELVSGAGVASGTIITAINGNTVTLSQAAGVVDATSLSFGGGTATTSSAATTNVSTITVASAAGISVGEEITGAGIPAGSTVTAIAGNVLTLDHLATVSSGAALSFGGMTITGGTTINGGTLVVNQIGGASGGSLNGVAGGVLNISSAALNYVGAQGTGDGETTAKVINLNNTGSGLIFANQTGSGLVLTSNIASAGSSGAAKTLFIGGVSTATNTINGVYSNTSVSGVSTLFKVGTGTWLYSPLASNYVDPNPSLVGATTTTSAGTAVGNATLTVTSSASFVVGQAITGTNLPPGAFIASIPDGTHIVLNTTIPTTAVASGITIGSSSLAAQVATTASAGANTNVITVASTAGLVPGQVVTGSGIPSATVITSIVDATHFTISTALGGTVNSGTTISFGAVQNFTGDVQIAGGTLQIQPTAATGHGSDVINDTSRIVFLADTLEGNTGAYANGTFEYLGLSGANTSETVGQLILSGGSNVVKVTPVGAGGGATLTFNGSTLRLPGTSVNFVTSTGNIVLNSAPIGLVGGFAYYNGADFAYVPSVGGALRAPVYGTDAGFSPVDTIAANTNVMLATSQTLASSTTLSSLKMTGAGTTLTLASGQTLTLDTGAGVASGILVSGGNSVTITGGTGLTAGSATAAGGGTTSGNPTIAVTSTSGLLPGMAISGSNIPANTVVLAVIDGTHLLLNQNASATGTGITFTLGSDLVFRTDSASDVLTLSTPITNTTNFGITKDGAGTLILNGAQAYNGTTTINEGTIQLGVGSRLGGGAVSNNNNLVIRGGATLDVNGQSIGVAGFNGAGVVTNSGGSATLTIGNNNQGGTFDGVIQNGAGTLGLTKASGNTIALTGVNTFTGPLTMAGGTLQVTQLTDIGVAGPLGRGNTSNNAGSLIFNGGILQYTGAQANIYQTTQSPSVSFNRLFSLQGNGTFASDGTFGNVGNGTGGTGNNAAVIFNNTAPVAFIGTGTRTLTLQGGSQGDNEFDPQLINNPNGGGALSLTKAGSGLWILNPATSNTYSGATTITGGALQVAPLSAAVQGLSANSNLVLNGGVLQTTGLFNQALGTGAGQVNLSSAFGASGFSSSGVGASSRLVVSLGGGATITWGTPTFNLSTLLLSNATALGEVEFANNMVLNGQGVAATPTVTTNNGSATITITAGTTTGLQIGQVVTGTNIPAGSIVTSIVNGTQFTISANATASGTGISANIAAGGFRNIQVDDNGNANTDYAIASGVISGTGSLGKSGTGILWLTGNNTFTGSGTATAGTGGVIVANGTIVISGFGNNSALGALTPGGTDIQDRLVIGAAGNTGSVIYVGNGETVDRIIELAGTGGTSRIENDGSGPLIIQHVTNTTTGAKSLDLRGTNVELNILSANLSNNGSNVLNLQKNDSGLWELSGNNSGMTGVVTINGGVLIATNSSAFGTGTLQPGNAAIEGTGSDLNFTQAYTQINNTTTVFAGPSNITLSGQIQQTSGNNYFITNSLNPGKTLTLAGAVTNGDTGTARTLQIQGVGTTVITGQIKDPNTTAKLTITYAGGATVNVGPGTLQLHGSVANTFAGGLNLSSGILDINMPGNLTPLGTGIFASTGTAFLQSEFDMTSTGGGTALTMPVAFGNPSNTSTGQGNLIVQGAHNFEFTGNVTSDDNSNTLTANGVNVKFSGASFGLLGNQTSRTFTVTGIGNVEIVGSIVDGGVPTNVNTTTTAGNPTVVVASATGLVVGQLVTGTGILPNTFITAISGTNITLNQAPTSAQTNTSMNFAAVGSLTKSGTGTLTLDGNSTYRGTTTINDGILQANVTGSNTPLSPSGLMTLAGGTLNLSRTDALTSTQTTGNISFATNTSSHVAINSGSGTLNLTTGNLVRNAGQNATVEFTLPTSGTVTIGNASAMGGWATVQSASGNFFATRNASNNLVALTSTVKNDVSTWVAGDNVTDDHTSPTTGYHGTFTLGIGVNTIRFDGGSTNSTVTIGDGYTLNVSNNGILVTSNVGAGNALITGGTLGGNASVLASQLVSGSSTITVGSTAGLAVGMSVSGLNNAGSANMFPTGTVITAILDANTVVVSGASAVNSNGLPQSVIFGTSELDVTQNNLGSDFTIASAIRQPDRSTTAGVPVAVVKAGPGTLVLSGNNSYNGTTQINEGTIKVGSATAIGSFNVGNNIQVSTVNLANKPGTKFDLNGVDTTIGNLSGGGTDGGLVALGTHNLTLDITGSTTYAGAITGSGNLILNGGVNTATLTLNTTANSSFTGQVIIGNAILALNNGTVFSGQTLSNLMGATSFTIQNGGGLLIDNNGSLPVSRISSTAPITLSNTAPSGTAPNVGLSTQTDQSFTTAPRIAQVGSVTLVYGENTVRAAAVNTATGANPILDMASLSRGVNNATLAVLANNLDTPLATLRGDVLVDNSAPIIGQLIGGGSQISGTPNISILPWAMGQAITTNTANAAFVGNAFVTYSTTAGFGNGFRALTNSEYEQWTPTGGTTLTNNVRYAGTTDLNLTGLPTTVPSIAANVSTITVASAAGMFVGQNVTDFSGTIPFGTKITAINGNVLTLSNNTNFAGTNVSLTMNGHQMNALLLDSTGATGNVNVTGNGSNDFLNVQSGAFLFLGTQPITVSGFGDGFSSGITTGTNNEYIFHVQNTAAAGVTISSALTTPNASLTKDGVGTLIFGIGAFNSGLTGNIYLNQGLLGLVGSTNGIGGDSSPGQIILQGGGLMTPAGGSFSTSRNLVLNPGGPSSLAGAYNLSTPLSGNTIDAEGTATITLDGQLVDGTGGPGGLTKTGTGFLTLEGGSPNTNTGLVGVFEGTLNLSKPGGPGFYAIGSGGLSINTSSTSGFGTATAVLLADQQIDPTATVTIYSNGTGNIASLNLNNHVQTIGSATSELILGANTGSGVLLNTGATGTLILGGDLVMTNNRDAADGTTNARGVLITGSGNTGTVSFDGTLDLGGAVRNITVTSTASLAGQGPINGAGNSGGGNDDGNRADATIETVVTDGGINKLGNRVLRLTNNNTYSDVTTIREGAIRISSNQGLGIGDGSAGTGTTVYDGASLQLENNIIVGNTASNNELLTLFGNGALGTGAIDSVGGANVWKSQITLGSNTSFGADGTGELVTTGIINGGSFDITKVGTGAWLYDVDASSTLGNLIVANGYLAVANDASGLHGKTPTILSGGGIGLFWDGNGTGESENYTFPAFPANFQGNFGIEVSRTGLPTANGLYTTPSNKRIQYDLANLPTIANQVITVNNANGYSLVLTKTGALDLTNDSPNFNVVNATASNLMQGLILTPQITGSNVNLIKSGNGTLVLANSTSSFTGKITINSGVLAAGNGNNDDDSQLGAASNEIILSPTSGTSTFRATDNMTFNTRVIQLANTANARAIEVVVGKTLTLNTAFDLNSGAGTSASLVKNDNGTLVINASNPTWAGTTTINAGIIQITNPTALGIGAINIAPNSSASGASLQLSSATGFTLPNAILLQGNNNQAFGGINFGGQLENVSGNNTTTGLLTTNFDAAIGADAGSTININGGINDPTTSAHAFIFTGAGTINLNSAITSATATANQYFSYNKYGTGTLNITFAEPTIITSNLTFFQGTTNFTGAGSLNHDAVTAQVFNGATLVLDNSGTIVNNRLGSRAILLTEGSFNFIGNATTATGDSMTTLQMNGEAHFTITNNGAPVTETFTGFTQNTGSSMEWEMNGGTLGGTDKILFTGAPGLTNGLLSRTVVINGSNFDFGTYNSDGKTANTNGVQAFATYNTSNNLNLALATDTMKITSNAQIFASRTLNALAFNGDGLTVTGAPASILTLTSGGLLVTGATSTGDTLNIPVISFPGTTEGQIHINTGSTLTLGSAIIGTAGLNKSNGGNLLLTSPQYYSGNTWLNDGELQLVAHGTNTLLANQSFIGNGGTLDLNGGSQYIGQLSSAIVGAGSGTFAGAGSTITSTLSGATLVTTSNTNSSFGGLITGSLSFNKAGTYSLAAYSNENFTGATVINGGVLNLLDSGSLSATTSIEIDNATLQINNQGILGLADRINDSAPVTLNSGNITFLGRQQTASTETLGNVTLASGINTIQVSPGGTGVNSATLTLTSLQKGATQAGMDAMLNISASTALGTMGSTPQLLIPGFNGGAKEAFLGGWAIVTTSSTTAEFAGYDPVLGIGALNAPGFAGYDAVFLPATSQPTQNIRTTTNIVIPGGTGVLQVNSLNMVGNINVTFNSSTDTIDLTSGGLLKSGNFGNTFGTNPGEGNLTAGNGSGLADLYIYSQQNNFFLNSNIIDNGPVGGPALNPVRLVLAGSGLVTLKGFNSYTGGTVIDGVSAVVSSYLPPGGVTVNNGTLTVAPTVGGNTGIDPANTVTLNNGQFTFSGTSSLAGLNLNTTGAGTTLVTINLNGTNPSNLILTGDITATPTSVGTLAAAATIGGAGNLDLGSATRTVNVAPTLINGVNVAPLQPGLIIGAQITDHFDNTTNPATFLSANGIVKTGAGVLQLGVANTVSTSTFSGGVDLQVGSLLIAASSTPASGATVTSGPLGTGTLTIHDGTTLLAAQLTGGQIVGVGNAYTIQGLTSGSTSAAFTFDGPFSLQLNGALSISSATPLVKELDISVINPNMTAALGGAIDSKVTNIVKSGLGTLVVNPNYQGTITVDSGAISLFADGDGTSTPQFINFNTLTLQQPSTISVGRLGTSFLPYFTLASNKTIELVSLVTNGNPVTVNNQGVAAGPGNGGYGLQVDGDMALGADQTFNVSTATASNVVQGLTLNGVVSGNVNLVKGGNGTLVLGNAGNTFGGAGKSIDIQGGVVAISNDLDLGDSNNVVNLDVIGAQTNLFGLRATDNVNLASTRIINLGQANNGIEVVAGKTLTVNHAFTLSATTNTLFKNDAGVLELAADNSATGWSNTNTTQGGINIASGAVRLSANGAAGASTNLIIVSPTVTGAALQLNGGITVANPIVINNSTATNQGFGGINFGGELENFGGTNTTNGVITMFADADIGADAGSVLNINGTINNPTTTARALIFTGDGTINLNSNATAGTTTANQYFSINKYGQGTLNITTANAVVFTNNFTVFQGKISLNGAGALTLGTNIAATVNPGATLELNDLGTNATNRLGGRGLTLVGGNFNLIGNASANTSDSMGTPTFNRGYSIITVTAQTGEQANLKFTATNNSVAPAQSTAGSGASILFRGTNLAATATAGSATISDSLGFTFNGQTGGTGQTSKGIMPWALVDTSATGNGLSFATTDGSAGSGNGTANAGIRVLAANEYVYNTVTANNNVLINTGTVSLTAAPSSAANSFTFDNSANLSMSSLVPLSNSSGGILVRNGSSSISGGFINQTNGFSPLNIWTLGNLTINSVMNGGNGFGNGSPSMIKAGAGTLTLSAPASYVYTNNSGNTLTGLTIINGGTLKLNSGTNTLSYNNFLEVGLGGTLDLNGNSQYVEGLFTDGALAGTGGTITGDANSNSTLIVNADNTTRNFAGNLTGALSFQRSGQNTLSLYSNSDYTGITQISGGVTVLRDKAQLSGTTQIDLNYATLLVDNNVGVQDLSDRINDTAAINLRGGSLTVVGRAQTASSEKLGVVTAMQGYSTILANAGAGPGPASVDVTLQKIAQGNVDGVLNFNGQINGGSNGQTVLGLIGSNPRIEITDVSNLTNLSTTHIIGGWAVVNGTEFAAYNATYGVGALTQAGFAGYDFNQSTLPLTVTPTQNLRLTASTTIPDAGLVINALSLRGTFDTNMTTNAVLNVVSGGFIANQTSNRLSNLIGQGYLTAGGSQTSGIAPLYLYNTANTYTINANVIDTAVPQGTFGPVATGAHVRLIISATGGAVSLASANNGAGSGNSYTGGTVLNGGTLNLATPALLPGFVIPNSNPNAIDPTLSTSGLIINGGTVTELNVGGQIGTANIVTLNGNSTLNLVGNTNQLAGGHYDTGRINDPVAGTNTLAGLVFNDNGGGATNPIVNTGGGTFTATGLIPATVNAPGVLALTGDVNHQAITSNPSNVGSIATVAGRITFSTDSNEIITVNPYNFNVNDVAPIQSGLNIQGIIGTNGFIKQGLGVLGLSGQQIYTGLTDVQQGTIAIEILNGGSRYSDYQLDAGTFFNLNAISTAIGSLTGSGTVFNSSGITNATLQVGFDNTNSTFSGQFSRFSDGAAGTLFVQKIGTGTWNLTGAANTATSALGNSGINGGLAVNQGEVLYNGNGTGAWSNYTVNAGGTLVLDNSGTNINNRLGWAGGTATIPSISLVGGRMDVIGNASAPTTETAQFFANSTSVNGMGILNLGAECESTADLREPRQLGLHRWPDAVYPRCECHSGQAVGAGQAVYTWPLMNFNGGQGSLANGTVTTQVRPDIVLDPQSNDIAQTNTGIAFSTKDSVTGIVRPLAANEMQTAANFLTSGSASTTNYSLNAGVTIVNNQSSNTIRLENGGGISIGTASNFGLLNTTGGVITETLNSNGIIALQGNNGINVGALSVTQKYPVPVLGGGGLDHPECDRLHVDRFGSDPSGSDEVRPRYVEAEFA</sequence>
<dbReference type="InterPro" id="IPR011050">
    <property type="entry name" value="Pectin_lyase_fold/virulence"/>
</dbReference>
<name>B4CYN9_9BACT</name>
<evidence type="ECO:0000256" key="1">
    <source>
        <dbReference type="ARBA" id="ARBA00022729"/>
    </source>
</evidence>
<dbReference type="eggNOG" id="COG3210">
    <property type="taxonomic scope" value="Bacteria"/>
</dbReference>
<dbReference type="STRING" id="497964.CfE428DRAFT_1777"/>
<keyword evidence="3" id="KW-1185">Reference proteome</keyword>
<dbReference type="SUPFAM" id="SSF51126">
    <property type="entry name" value="Pectin lyase-like"/>
    <property type="match status" value="2"/>
</dbReference>
<proteinExistence type="predicted"/>
<accession>B4CYN9</accession>
<dbReference type="eggNOG" id="COG4625">
    <property type="taxonomic scope" value="Bacteria"/>
</dbReference>
<dbReference type="eggNOG" id="COG3468">
    <property type="taxonomic scope" value="Bacteria"/>
</dbReference>
<evidence type="ECO:0000313" key="3">
    <source>
        <dbReference type="Proteomes" id="UP000005824"/>
    </source>
</evidence>
<dbReference type="NCBIfam" id="TIGR02601">
    <property type="entry name" value="autotrns_rpt"/>
    <property type="match status" value="7"/>
</dbReference>
<evidence type="ECO:0000313" key="2">
    <source>
        <dbReference type="EMBL" id="EDY20580.1"/>
    </source>
</evidence>
<dbReference type="eggNOG" id="COG5295">
    <property type="taxonomic scope" value="Bacteria"/>
</dbReference>
<dbReference type="InterPro" id="IPR006626">
    <property type="entry name" value="PbH1"/>
</dbReference>
<comment type="caution">
    <text evidence="2">The sequence shown here is derived from an EMBL/GenBank/DDBJ whole genome shotgun (WGS) entry which is preliminary data.</text>
</comment>
<organism evidence="2 3">
    <name type="scientific">Chthoniobacter flavus Ellin428</name>
    <dbReference type="NCBI Taxonomy" id="497964"/>
    <lineage>
        <taxon>Bacteria</taxon>
        <taxon>Pseudomonadati</taxon>
        <taxon>Verrucomicrobiota</taxon>
        <taxon>Spartobacteria</taxon>
        <taxon>Chthoniobacterales</taxon>
        <taxon>Chthoniobacteraceae</taxon>
        <taxon>Chthoniobacter</taxon>
    </lineage>
</organism>
<protein>
    <submittedName>
        <fullName evidence="2">Autotransporter-associated beta strand repeat protein</fullName>
    </submittedName>
</protein>
<dbReference type="InterPro" id="IPR013425">
    <property type="entry name" value="Autotrns_rpt"/>
</dbReference>
<dbReference type="InParanoid" id="B4CYN9"/>
<dbReference type="RefSeq" id="WP_006979103.1">
    <property type="nucleotide sequence ID" value="NZ_ABVL01000004.1"/>
</dbReference>
<reference evidence="2 3" key="1">
    <citation type="journal article" date="2011" name="J. Bacteriol.">
        <title>Genome sequence of Chthoniobacter flavus Ellin428, an aerobic heterotrophic soil bacterium.</title>
        <authorList>
            <person name="Kant R."/>
            <person name="van Passel M.W."/>
            <person name="Palva A."/>
            <person name="Lucas S."/>
            <person name="Lapidus A."/>
            <person name="Glavina Del Rio T."/>
            <person name="Dalin E."/>
            <person name="Tice H."/>
            <person name="Bruce D."/>
            <person name="Goodwin L."/>
            <person name="Pitluck S."/>
            <person name="Larimer F.W."/>
            <person name="Land M.L."/>
            <person name="Hauser L."/>
            <person name="Sangwan P."/>
            <person name="de Vos W.M."/>
            <person name="Janssen P.H."/>
            <person name="Smidt H."/>
        </authorList>
    </citation>
    <scope>NUCLEOTIDE SEQUENCE [LARGE SCALE GENOMIC DNA]</scope>
    <source>
        <strain evidence="2 3">Ellin428</strain>
    </source>
</reference>